<dbReference type="Gene3D" id="3.30.720.50">
    <property type="match status" value="1"/>
</dbReference>
<dbReference type="HOGENOM" id="CLU_100726_1_0_1"/>
<dbReference type="AlphaFoldDB" id="G0NT17"/>
<evidence type="ECO:0000259" key="1">
    <source>
        <dbReference type="PROSITE" id="PS50918"/>
    </source>
</evidence>
<dbReference type="PANTHER" id="PTHR13417:SF7">
    <property type="entry name" value="RING-TYPE DOMAIN-CONTAINING PROTEIN"/>
    <property type="match status" value="1"/>
</dbReference>
<dbReference type="EMBL" id="GL379941">
    <property type="protein sequence ID" value="EGT37022.1"/>
    <property type="molecule type" value="Genomic_DNA"/>
</dbReference>
<dbReference type="GO" id="GO:0005737">
    <property type="term" value="C:cytoplasm"/>
    <property type="evidence" value="ECO:0007669"/>
    <property type="project" value="TreeGrafter"/>
</dbReference>
<protein>
    <recommendedName>
        <fullName evidence="1">WWE domain-containing protein</fullName>
    </recommendedName>
</protein>
<dbReference type="SMART" id="SM00678">
    <property type="entry name" value="WWE"/>
    <property type="match status" value="1"/>
</dbReference>
<dbReference type="OMA" id="NCEGDIC"/>
<evidence type="ECO:0000313" key="3">
    <source>
        <dbReference type="Proteomes" id="UP000008068"/>
    </source>
</evidence>
<reference evidence="3" key="1">
    <citation type="submission" date="2011-07" db="EMBL/GenBank/DDBJ databases">
        <authorList>
            <consortium name="Caenorhabditis brenneri Sequencing and Analysis Consortium"/>
            <person name="Wilson R.K."/>
        </authorList>
    </citation>
    <scope>NUCLEOTIDE SEQUENCE [LARGE SCALE GENOMIC DNA]</scope>
    <source>
        <strain evidence="3">PB2801</strain>
    </source>
</reference>
<dbReference type="InterPro" id="IPR037197">
    <property type="entry name" value="WWE_dom_sf"/>
</dbReference>
<dbReference type="GO" id="GO:0072572">
    <property type="term" value="F:poly-ADP-D-ribose binding"/>
    <property type="evidence" value="ECO:0007669"/>
    <property type="project" value="InterPro"/>
</dbReference>
<gene>
    <name evidence="2" type="ORF">CAEBREN_02177</name>
</gene>
<feature type="domain" description="WWE" evidence="1">
    <location>
        <begin position="58"/>
        <end position="136"/>
    </location>
</feature>
<dbReference type="InterPro" id="IPR018123">
    <property type="entry name" value="WWE-dom_subgr"/>
</dbReference>
<dbReference type="Pfam" id="PF02825">
    <property type="entry name" value="WWE"/>
    <property type="match status" value="1"/>
</dbReference>
<dbReference type="Proteomes" id="UP000008068">
    <property type="component" value="Unassembled WGS sequence"/>
</dbReference>
<accession>G0NT17</accession>
<dbReference type="InParanoid" id="G0NT17"/>
<sequence length="163" mass="19524">MGMECPMCREEIDSSQVEEHTVRCDVDVEMDCPEEYIEELGELFKSMDKKDKRKTPYEVSRRPERSTKRFYWLFEAKNKGWFRYDPKNERYIEECYKRKMDRADMWICGSNMTIDFKSNTQEKHDYFNTGTRRIRRIKASDLKTSRVRGIAGIDTVAFPLSNP</sequence>
<dbReference type="PROSITE" id="PS50918">
    <property type="entry name" value="WWE"/>
    <property type="match status" value="1"/>
</dbReference>
<dbReference type="GO" id="GO:0006511">
    <property type="term" value="P:ubiquitin-dependent protein catabolic process"/>
    <property type="evidence" value="ECO:0007669"/>
    <property type="project" value="TreeGrafter"/>
</dbReference>
<dbReference type="GO" id="GO:0061630">
    <property type="term" value="F:ubiquitin protein ligase activity"/>
    <property type="evidence" value="ECO:0007669"/>
    <property type="project" value="InterPro"/>
</dbReference>
<evidence type="ECO:0000313" key="2">
    <source>
        <dbReference type="EMBL" id="EGT37022.1"/>
    </source>
</evidence>
<dbReference type="InterPro" id="IPR004170">
    <property type="entry name" value="WWE_dom"/>
</dbReference>
<dbReference type="OrthoDB" id="10065815at2759"/>
<proteinExistence type="predicted"/>
<dbReference type="SUPFAM" id="SSF117839">
    <property type="entry name" value="WWE domain"/>
    <property type="match status" value="1"/>
</dbReference>
<name>G0NT17_CAEBE</name>
<dbReference type="InterPro" id="IPR033509">
    <property type="entry name" value="RNF146"/>
</dbReference>
<dbReference type="STRING" id="135651.G0NT17"/>
<keyword evidence="3" id="KW-1185">Reference proteome</keyword>
<organism evidence="3">
    <name type="scientific">Caenorhabditis brenneri</name>
    <name type="common">Nematode worm</name>
    <dbReference type="NCBI Taxonomy" id="135651"/>
    <lineage>
        <taxon>Eukaryota</taxon>
        <taxon>Metazoa</taxon>
        <taxon>Ecdysozoa</taxon>
        <taxon>Nematoda</taxon>
        <taxon>Chromadorea</taxon>
        <taxon>Rhabditida</taxon>
        <taxon>Rhabditina</taxon>
        <taxon>Rhabditomorpha</taxon>
        <taxon>Rhabditoidea</taxon>
        <taxon>Rhabditidae</taxon>
        <taxon>Peloderinae</taxon>
        <taxon>Caenorhabditis</taxon>
    </lineage>
</organism>
<dbReference type="eggNOG" id="KOG0824">
    <property type="taxonomic scope" value="Eukaryota"/>
</dbReference>
<dbReference type="PANTHER" id="PTHR13417">
    <property type="entry name" value="E3 UBIQUITIN-PROTEIN LIGASE RNF146"/>
    <property type="match status" value="1"/>
</dbReference>
<dbReference type="GO" id="GO:0005634">
    <property type="term" value="C:nucleus"/>
    <property type="evidence" value="ECO:0007669"/>
    <property type="project" value="TreeGrafter"/>
</dbReference>
<dbReference type="GO" id="GO:0016055">
    <property type="term" value="P:Wnt signaling pathway"/>
    <property type="evidence" value="ECO:0007669"/>
    <property type="project" value="InterPro"/>
</dbReference>
<dbReference type="GO" id="GO:0008270">
    <property type="term" value="F:zinc ion binding"/>
    <property type="evidence" value="ECO:0007669"/>
    <property type="project" value="InterPro"/>
</dbReference>